<dbReference type="Pfam" id="PF05893">
    <property type="entry name" value="LuxC"/>
    <property type="match status" value="1"/>
</dbReference>
<evidence type="ECO:0000313" key="2">
    <source>
        <dbReference type="EMBL" id="NIJ17817.1"/>
    </source>
</evidence>
<dbReference type="AlphaFoldDB" id="A0A846M6C3"/>
<dbReference type="Proteomes" id="UP000576821">
    <property type="component" value="Unassembled WGS sequence"/>
</dbReference>
<reference evidence="2 3" key="1">
    <citation type="submission" date="2020-03" db="EMBL/GenBank/DDBJ databases">
        <title>Genomic Encyclopedia of Type Strains, Phase IV (KMG-IV): sequencing the most valuable type-strain genomes for metagenomic binning, comparative biology and taxonomic classification.</title>
        <authorList>
            <person name="Goeker M."/>
        </authorList>
    </citation>
    <scope>NUCLEOTIDE SEQUENCE [LARGE SCALE GENOMIC DNA]</scope>
    <source>
        <strain evidence="2 3">DSM 21299</strain>
    </source>
</reference>
<name>A0A846M6C3_9SPHN</name>
<organism evidence="2 3">
    <name type="scientific">Sphingobium vermicomposti</name>
    <dbReference type="NCBI Taxonomy" id="529005"/>
    <lineage>
        <taxon>Bacteria</taxon>
        <taxon>Pseudomonadati</taxon>
        <taxon>Pseudomonadota</taxon>
        <taxon>Alphaproteobacteria</taxon>
        <taxon>Sphingomonadales</taxon>
        <taxon>Sphingomonadaceae</taxon>
        <taxon>Sphingobium</taxon>
    </lineage>
</organism>
<evidence type="ECO:0000256" key="1">
    <source>
        <dbReference type="ARBA" id="ARBA00022857"/>
    </source>
</evidence>
<protein>
    <recommendedName>
        <fullName evidence="4">Long-chain-fatty-acyl-CoA reductase</fullName>
    </recommendedName>
</protein>
<accession>A0A846M6C3</accession>
<sequence length="484" mass="53642">MKEYTIPLIIRGRIIEDNLVRYEGRRGEIAFLTPDVNKYLNQIVLRNGSDLQDYYSVSMDNILDFLEELGRRLHPDTNPDIRLALEMNMQSSGQSPDILRTAYVSFAANLRRTIVEEAIDQNIGRDYLEGWKPRKLHDRDAMVRAFGSRIVHLNAGNAPNVALHAVINGSVLRCDNIVKSPSNDPFTAVAIAKTMIAMDPDHPITRHMTVAYWKGGDLGFEKKLYDTRNIDKIVAWGGPASMNHIRQHLTSGLDLIALDPKVSASIIGAEALESDEQMGWVARQLAKDFGYFNQEGCGNSRLAYVVCGDDDRSLDRLNRFGRLVQDALQALPAAYSSPHPAFDPVLRDEIEGIRYSDDYRVFGVKANEGGVIVSQQAEAVEFSDRLGGRVINIIPVPDLDAAVAAVTIHTQTIGIYPNAAQAEIADRCMLRGAQRLSPLGCIAYEGLGYPHDAMEIMRRLARWGVREQFDEAVAEAGAGMMCAA</sequence>
<dbReference type="GO" id="GO:0008218">
    <property type="term" value="P:bioluminescence"/>
    <property type="evidence" value="ECO:0007669"/>
    <property type="project" value="InterPro"/>
</dbReference>
<dbReference type="InterPro" id="IPR008670">
    <property type="entry name" value="CoA_reduct_LuxC"/>
</dbReference>
<dbReference type="EMBL" id="JAASQR010000004">
    <property type="protein sequence ID" value="NIJ17817.1"/>
    <property type="molecule type" value="Genomic_DNA"/>
</dbReference>
<evidence type="ECO:0000313" key="3">
    <source>
        <dbReference type="Proteomes" id="UP000576821"/>
    </source>
</evidence>
<evidence type="ECO:0008006" key="4">
    <source>
        <dbReference type="Google" id="ProtNLM"/>
    </source>
</evidence>
<proteinExistence type="predicted"/>
<gene>
    <name evidence="2" type="ORF">FHS54_002817</name>
</gene>
<dbReference type="GO" id="GO:0003995">
    <property type="term" value="F:acyl-CoA dehydrogenase activity"/>
    <property type="evidence" value="ECO:0007669"/>
    <property type="project" value="InterPro"/>
</dbReference>
<comment type="caution">
    <text evidence="2">The sequence shown here is derived from an EMBL/GenBank/DDBJ whole genome shotgun (WGS) entry which is preliminary data.</text>
</comment>
<keyword evidence="1" id="KW-0521">NADP</keyword>
<dbReference type="RefSeq" id="WP_167304628.1">
    <property type="nucleotide sequence ID" value="NZ_JAASQR010000004.1"/>
</dbReference>
<keyword evidence="3" id="KW-1185">Reference proteome</keyword>